<reference evidence="2" key="2">
    <citation type="journal article" date="2018" name="Mol. Plant Microbe Interact.">
        <title>Genome sequence resources for the wheat stripe rust pathogen (Puccinia striiformis f. sp. tritici) and the barley stripe rust pathogen (Puccinia striiformis f. sp. hordei).</title>
        <authorList>
            <person name="Xia C."/>
            <person name="Wang M."/>
            <person name="Yin C."/>
            <person name="Cornejo O.E."/>
            <person name="Hulbert S.H."/>
            <person name="Chen X."/>
        </authorList>
    </citation>
    <scope>NUCLEOTIDE SEQUENCE [LARGE SCALE GENOMIC DNA]</scope>
    <source>
        <strain evidence="2">93-210</strain>
    </source>
</reference>
<protein>
    <submittedName>
        <fullName evidence="1">Uncharacterized protein</fullName>
    </submittedName>
</protein>
<accession>A0ACC0DTS9</accession>
<comment type="caution">
    <text evidence="1">The sequence shown here is derived from an EMBL/GenBank/DDBJ whole genome shotgun (WGS) entry which is preliminary data.</text>
</comment>
<evidence type="ECO:0000313" key="1">
    <source>
        <dbReference type="EMBL" id="KAI7937918.1"/>
    </source>
</evidence>
<sequence>MSLGESATEVINKDLAGASILFNLPHFPPHNSSVKFFVKIMRSQFVLITFIATACCMELTKLKEDSGDSIALNELASNAPSNEPKSTYFNRDQSNPERQNFAHCGAEASFRPVAHEQVTNPSRKEFTNLIEDSPLKDLHPRKHQVLSLATDWEEILNQQKWEELLLDDGTEHQVGTLNRLSNSSRDLCVKIKDRLNLLKEKRLLQLGGLNSPKFQNQATFEVLKLNYDQDSRMKKYIEGYPSDMVDRIVKETWEKISWSILDDIKQIIINQKSLPKHQKKSGEKALIPAVKYLFKTMDLLYKQGFIGGEDLRTYVLNDKELVNDLINYVRSSFANEKYVSENLEQMWIGGESVTDHWYFLPMHKVFEVFGEKDKEIINLYYLEAKILELGTKLQQSNQITPKFQENWASFSVQGHIDTLNKIIKQSNQSNRNAKKGILKMEISVDERNSMKLQLERMIQLLHELYLDPDSKAYDGYYGSWLHITDASLLYTSICQLIKFTERNISRDVVEEIEAETIHSGALNPLNFRGSRAERQAALSSTKLIQYMGFTDTLAHLLSEGEDFIYLKKNGAYLKSKIKDYLSEFSQEIIEFNHNHQMARLDQTIFGKDVLDFLNEVNLDREMSTEVLKVGLEAESLDIVKRTWLAQSLLFNLPHFPASDSSVFFSVETMRSRLVLGMFIATACCMELTKLKEESSDSIALNDLASNEQKSAYINRDQSTLKRRDFAHCGAETSFWPVAHEQAENSRREEFANLIKDSPWKDLHPKKPYNFKDLMITEISLLYSGFILLRSWERNADQVLSLATDMEEILNQQKWEELLLDDGTEYQTKETNRLSDSSRDLCVKIKDGLNLLKEKRLLQLGGLDSRFQDRRTFGFLKLNLDEDPQMEEQIGDYPLDVFNLVMKVKWEKLSWSILDDIKQIIIDQISLPKHQKTSGAKVSIPAVQYLLKTMDSLYKQGFIKGDNVRTYVLHDKELVDGLMDYVRSSFANIKYILENHTQIWIGDDYVHWNLIKSSISLLLFFSGIFGEEDKQIIDLYSLEAKILKLGTKLQQSNNITQEFQGKWASFSVQKYIDALKKIKSINSQH</sequence>
<evidence type="ECO:0000313" key="2">
    <source>
        <dbReference type="Proteomes" id="UP001060170"/>
    </source>
</evidence>
<organism evidence="1 2">
    <name type="scientific">Puccinia striiformis f. sp. tritici</name>
    <dbReference type="NCBI Taxonomy" id="168172"/>
    <lineage>
        <taxon>Eukaryota</taxon>
        <taxon>Fungi</taxon>
        <taxon>Dikarya</taxon>
        <taxon>Basidiomycota</taxon>
        <taxon>Pucciniomycotina</taxon>
        <taxon>Pucciniomycetes</taxon>
        <taxon>Pucciniales</taxon>
        <taxon>Pucciniaceae</taxon>
        <taxon>Puccinia</taxon>
    </lineage>
</organism>
<gene>
    <name evidence="1" type="ORF">MJO28_014838</name>
</gene>
<reference evidence="2" key="1">
    <citation type="journal article" date="2018" name="BMC Genomics">
        <title>Genomic insights into host adaptation between the wheat stripe rust pathogen (Puccinia striiformis f. sp. tritici) and the barley stripe rust pathogen (Puccinia striiformis f. sp. hordei).</title>
        <authorList>
            <person name="Xia C."/>
            <person name="Wang M."/>
            <person name="Yin C."/>
            <person name="Cornejo O.E."/>
            <person name="Hulbert S.H."/>
            <person name="Chen X."/>
        </authorList>
    </citation>
    <scope>NUCLEOTIDE SEQUENCE [LARGE SCALE GENOMIC DNA]</scope>
    <source>
        <strain evidence="2">93-210</strain>
    </source>
</reference>
<reference evidence="1 2" key="3">
    <citation type="journal article" date="2022" name="Microbiol. Spectr.">
        <title>Folding features and dynamics of 3D genome architecture in plant fungal pathogens.</title>
        <authorList>
            <person name="Xia C."/>
        </authorList>
    </citation>
    <scope>NUCLEOTIDE SEQUENCE [LARGE SCALE GENOMIC DNA]</scope>
    <source>
        <strain evidence="1 2">93-210</strain>
    </source>
</reference>
<dbReference type="Proteomes" id="UP001060170">
    <property type="component" value="Chromosome 16"/>
</dbReference>
<keyword evidence="2" id="KW-1185">Reference proteome</keyword>
<dbReference type="EMBL" id="CM045880">
    <property type="protein sequence ID" value="KAI7937918.1"/>
    <property type="molecule type" value="Genomic_DNA"/>
</dbReference>
<proteinExistence type="predicted"/>
<name>A0ACC0DTS9_9BASI</name>